<name>A0A4R4N5G1_9ACTN</name>
<keyword evidence="3" id="KW-1185">Reference proteome</keyword>
<accession>A0A4R4N5G1</accession>
<dbReference type="Proteomes" id="UP000295157">
    <property type="component" value="Unassembled WGS sequence"/>
</dbReference>
<organism evidence="2 3">
    <name type="scientific">Nonomuraea longispora</name>
    <dbReference type="NCBI Taxonomy" id="1848320"/>
    <lineage>
        <taxon>Bacteria</taxon>
        <taxon>Bacillati</taxon>
        <taxon>Actinomycetota</taxon>
        <taxon>Actinomycetes</taxon>
        <taxon>Streptosporangiales</taxon>
        <taxon>Streptosporangiaceae</taxon>
        <taxon>Nonomuraea</taxon>
    </lineage>
</organism>
<proteinExistence type="predicted"/>
<comment type="caution">
    <text evidence="2">The sequence shown here is derived from an EMBL/GenBank/DDBJ whole genome shotgun (WGS) entry which is preliminary data.</text>
</comment>
<dbReference type="EMBL" id="SMJZ01000098">
    <property type="protein sequence ID" value="TDC04018.1"/>
    <property type="molecule type" value="Genomic_DNA"/>
</dbReference>
<dbReference type="OrthoDB" id="3463898at2"/>
<keyword evidence="1" id="KW-0732">Signal</keyword>
<dbReference type="AlphaFoldDB" id="A0A4R4N5G1"/>
<evidence type="ECO:0000313" key="3">
    <source>
        <dbReference type="Proteomes" id="UP000295157"/>
    </source>
</evidence>
<reference evidence="2 3" key="1">
    <citation type="submission" date="2019-02" db="EMBL/GenBank/DDBJ databases">
        <title>Draft genome sequences of novel Actinobacteria.</title>
        <authorList>
            <person name="Sahin N."/>
            <person name="Ay H."/>
            <person name="Saygin H."/>
        </authorList>
    </citation>
    <scope>NUCLEOTIDE SEQUENCE [LARGE SCALE GENOMIC DNA]</scope>
    <source>
        <strain evidence="2 3">KC201</strain>
    </source>
</reference>
<evidence type="ECO:0000256" key="1">
    <source>
        <dbReference type="SAM" id="SignalP"/>
    </source>
</evidence>
<sequence>MGALVLAPLAVLPTMAWGAAGALEAVGYPSGWTAAREVIRSDAEPGDVLILPFESYRRFPWNDNRAVLDPAQRFFAAPGRDVVAADTVRVDGMVVGSEDERARSVERVIAGPSPDLAGAGFRYVVVDAGTPAELRRFASWLRQARLLVNTPELRLYRLA</sequence>
<feature type="signal peptide" evidence="1">
    <location>
        <begin position="1"/>
        <end position="18"/>
    </location>
</feature>
<gene>
    <name evidence="2" type="ORF">E1267_24135</name>
</gene>
<feature type="chain" id="PRO_5038457851" evidence="1">
    <location>
        <begin position="19"/>
        <end position="159"/>
    </location>
</feature>
<evidence type="ECO:0000313" key="2">
    <source>
        <dbReference type="EMBL" id="TDC04018.1"/>
    </source>
</evidence>
<protein>
    <submittedName>
        <fullName evidence="2">Uncharacterized protein</fullName>
    </submittedName>
</protein>